<dbReference type="Proteomes" id="UP001500962">
    <property type="component" value="Unassembled WGS sequence"/>
</dbReference>
<evidence type="ECO:0000313" key="4">
    <source>
        <dbReference type="Proteomes" id="UP001500962"/>
    </source>
</evidence>
<dbReference type="EMBL" id="CP095005">
    <property type="protein sequence ID" value="UOO95011.1"/>
    <property type="molecule type" value="Genomic_DNA"/>
</dbReference>
<accession>A0AAV3SEM6</accession>
<dbReference type="PANTHER" id="PTHR36849">
    <property type="entry name" value="CYTOPLASMIC PROTEIN-RELATED"/>
    <property type="match status" value="1"/>
</dbReference>
<evidence type="ECO:0000313" key="3">
    <source>
        <dbReference type="Proteomes" id="UP000830542"/>
    </source>
</evidence>
<dbReference type="PANTHER" id="PTHR36849:SF1">
    <property type="entry name" value="CYTOPLASMIC PROTEIN"/>
    <property type="match status" value="1"/>
</dbReference>
<gene>
    <name evidence="1" type="ORF">GCM10008985_09840</name>
    <name evidence="2" type="ORF">MUK72_13710</name>
</gene>
<keyword evidence="3" id="KW-1185">Reference proteome</keyword>
<name>A0AAV3SEM6_HALDO</name>
<evidence type="ECO:0000313" key="1">
    <source>
        <dbReference type="EMBL" id="GAA0455959.1"/>
    </source>
</evidence>
<evidence type="ECO:0000313" key="2">
    <source>
        <dbReference type="EMBL" id="UOO95011.1"/>
    </source>
</evidence>
<sequence length="114" mass="13453">MPIQTKRIYEEPEPEDGTRVLVDRLWPRGVSKEDAALDRWAKDVAPSDELRNWFDHDPDRWDEFEKRYRDELTDRDVVDELRELADDGTLTLLYAATDRDHNNAVVLRDVLDGK</sequence>
<dbReference type="KEGG" id="hdo:MUK72_13710"/>
<organism evidence="1 4">
    <name type="scientific">Halococcus dombrowskii</name>
    <dbReference type="NCBI Taxonomy" id="179637"/>
    <lineage>
        <taxon>Archaea</taxon>
        <taxon>Methanobacteriati</taxon>
        <taxon>Methanobacteriota</taxon>
        <taxon>Stenosarchaea group</taxon>
        <taxon>Halobacteria</taxon>
        <taxon>Halobacteriales</taxon>
        <taxon>Halococcaceae</taxon>
        <taxon>Halococcus</taxon>
    </lineage>
</organism>
<dbReference type="EMBL" id="BAAADN010000018">
    <property type="protein sequence ID" value="GAA0455959.1"/>
    <property type="molecule type" value="Genomic_DNA"/>
</dbReference>
<reference evidence="1" key="3">
    <citation type="submission" date="2023-12" db="EMBL/GenBank/DDBJ databases">
        <authorList>
            <person name="Sun Q."/>
            <person name="Inoue M."/>
        </authorList>
    </citation>
    <scope>NUCLEOTIDE SEQUENCE</scope>
    <source>
        <strain evidence="1">JCM 12289</strain>
    </source>
</reference>
<dbReference type="RefSeq" id="WP_244702122.1">
    <property type="nucleotide sequence ID" value="NZ_BAAADN010000018.1"/>
</dbReference>
<dbReference type="InterPro" id="IPR052552">
    <property type="entry name" value="YeaO-like"/>
</dbReference>
<reference evidence="1" key="1">
    <citation type="journal article" date="2014" name="Int. J. Syst. Evol. Microbiol.">
        <title>Complete genome sequence of Corynebacterium casei LMG S-19264T (=DSM 44701T), isolated from a smear-ripened cheese.</title>
        <authorList>
            <consortium name="US DOE Joint Genome Institute (JGI-PGF)"/>
            <person name="Walter F."/>
            <person name="Albersmeier A."/>
            <person name="Kalinowski J."/>
            <person name="Ruckert C."/>
        </authorList>
    </citation>
    <scope>NUCLEOTIDE SEQUENCE</scope>
    <source>
        <strain evidence="1">JCM 12289</strain>
    </source>
</reference>
<dbReference type="AlphaFoldDB" id="A0AAV3SEM6"/>
<proteinExistence type="predicted"/>
<reference evidence="2" key="2">
    <citation type="submission" date="2022-04" db="EMBL/GenBank/DDBJ databases">
        <title>Sequencing and genomic assembly of Halococcus dombrowskii.</title>
        <authorList>
            <person name="Lim S.W."/>
            <person name="MacLea K.S."/>
        </authorList>
    </citation>
    <scope>NUCLEOTIDE SEQUENCE</scope>
    <source>
        <strain evidence="2">H4</strain>
    </source>
</reference>
<protein>
    <submittedName>
        <fullName evidence="1">DUF488 domain-containing protein</fullName>
    </submittedName>
</protein>
<dbReference type="GeneID" id="71762924"/>
<dbReference type="Pfam" id="PF22752">
    <property type="entry name" value="DUF488-N3i"/>
    <property type="match status" value="1"/>
</dbReference>
<dbReference type="Proteomes" id="UP000830542">
    <property type="component" value="Chromosome"/>
</dbReference>